<dbReference type="Proteomes" id="UP000252100">
    <property type="component" value="Chromosome"/>
</dbReference>
<keyword evidence="1" id="KW-0472">Membrane</keyword>
<dbReference type="KEGG" id="rue:DT065_10895"/>
<keyword evidence="1" id="KW-0812">Transmembrane</keyword>
<dbReference type="AlphaFoldDB" id="A0A345BZU8"/>
<gene>
    <name evidence="2" type="ORF">DT065_10895</name>
</gene>
<feature type="transmembrane region" description="Helical" evidence="1">
    <location>
        <begin position="12"/>
        <end position="36"/>
    </location>
</feature>
<reference evidence="2 3" key="1">
    <citation type="journal article" date="2018" name="J. Microbiol.">
        <title>Salicibibacter kimchii gen. nov., sp. nov., a moderately halophilic and alkalitolerant bacterium in the family Bacillaceae, isolated from kimchi.</title>
        <authorList>
            <person name="Jang J.Y."/>
            <person name="Oh Y.J."/>
            <person name="Lim S.K."/>
            <person name="Park H.K."/>
            <person name="Lee C."/>
            <person name="Kim J.Y."/>
            <person name="Lee M.A."/>
            <person name="Choi H.J."/>
        </authorList>
    </citation>
    <scope>NUCLEOTIDE SEQUENCE [LARGE SCALE GENOMIC DNA]</scope>
    <source>
        <strain evidence="2 3">NKC1-1</strain>
    </source>
</reference>
<feature type="transmembrane region" description="Helical" evidence="1">
    <location>
        <begin position="171"/>
        <end position="195"/>
    </location>
</feature>
<evidence type="ECO:0000313" key="2">
    <source>
        <dbReference type="EMBL" id="AXF56479.1"/>
    </source>
</evidence>
<evidence type="ECO:0000256" key="1">
    <source>
        <dbReference type="SAM" id="Phobius"/>
    </source>
</evidence>
<evidence type="ECO:0000313" key="3">
    <source>
        <dbReference type="Proteomes" id="UP000252100"/>
    </source>
</evidence>
<feature type="transmembrane region" description="Helical" evidence="1">
    <location>
        <begin position="216"/>
        <end position="233"/>
    </location>
</feature>
<feature type="transmembrane region" description="Helical" evidence="1">
    <location>
        <begin position="101"/>
        <end position="123"/>
    </location>
</feature>
<dbReference type="PANTHER" id="PTHR41324">
    <property type="entry name" value="MEMBRANE PROTEIN-RELATED"/>
    <property type="match status" value="1"/>
</dbReference>
<keyword evidence="1" id="KW-1133">Transmembrane helix</keyword>
<dbReference type="PANTHER" id="PTHR41324:SF1">
    <property type="entry name" value="DUF2232 DOMAIN-CONTAINING PROTEIN"/>
    <property type="match status" value="1"/>
</dbReference>
<protein>
    <submittedName>
        <fullName evidence="2">DUF2232 domain-containing protein</fullName>
    </submittedName>
</protein>
<dbReference type="OrthoDB" id="2987886at2"/>
<dbReference type="InterPro" id="IPR018710">
    <property type="entry name" value="DUF2232"/>
</dbReference>
<keyword evidence="3" id="KW-1185">Reference proteome</keyword>
<proteinExistence type="predicted"/>
<dbReference type="RefSeq" id="WP_114373299.1">
    <property type="nucleotide sequence ID" value="NZ_CP031092.1"/>
</dbReference>
<name>A0A345BZU8_9BACI</name>
<dbReference type="Pfam" id="PF09991">
    <property type="entry name" value="DUF2232"/>
    <property type="match status" value="1"/>
</dbReference>
<accession>A0A345BZU8</accession>
<sequence>MNQSRKITEGAVMVALFAILMAATVYIPVLGILFVWVLPIPLLIYTVRFGPKPGALVLAVSFVATFLIAPAFSIPLVLLFGVGGYVVGVSYHLKRSAFRTLFAGSLSYIFTLVLLFVGSVVILDIHPFEALQSGMEDSVDAAEQMLTSFDQEIDEEQLDLYRESIAQIPQIAPLIMIMTGVGYAFLTQVIAHPFLRRLVGGTYRFPSLREWSLPRVFLWYYLAGIIMRLAVIEDQGTTMHMVVSNIFPLLEFAMIIQGASVMFQFVYMRNITRALPILILFPGLMLPLVQVFVRILGILDIGMDIKSRIKSNK</sequence>
<feature type="transmembrane region" description="Helical" evidence="1">
    <location>
        <begin position="56"/>
        <end position="89"/>
    </location>
</feature>
<dbReference type="EMBL" id="CP031092">
    <property type="protein sequence ID" value="AXF56479.1"/>
    <property type="molecule type" value="Genomic_DNA"/>
</dbReference>
<organism evidence="2 3">
    <name type="scientific">Salicibibacter kimchii</name>
    <dbReference type="NCBI Taxonomy" id="2099786"/>
    <lineage>
        <taxon>Bacteria</taxon>
        <taxon>Bacillati</taxon>
        <taxon>Bacillota</taxon>
        <taxon>Bacilli</taxon>
        <taxon>Bacillales</taxon>
        <taxon>Bacillaceae</taxon>
        <taxon>Salicibibacter</taxon>
    </lineage>
</organism>
<feature type="transmembrane region" description="Helical" evidence="1">
    <location>
        <begin position="245"/>
        <end position="267"/>
    </location>
</feature>
<feature type="transmembrane region" description="Helical" evidence="1">
    <location>
        <begin position="274"/>
        <end position="293"/>
    </location>
</feature>